<name>V6LFC2_9EUKA</name>
<dbReference type="InterPro" id="IPR017896">
    <property type="entry name" value="4Fe4S_Fe-S-bd"/>
</dbReference>
<reference evidence="3" key="2">
    <citation type="submission" date="2020-12" db="EMBL/GenBank/DDBJ databases">
        <title>New Spironucleus salmonicida genome in near-complete chromosomes.</title>
        <authorList>
            <person name="Xu F."/>
            <person name="Kurt Z."/>
            <person name="Jimenez-Gonzalez A."/>
            <person name="Astvaldsson A."/>
            <person name="Andersson J.O."/>
            <person name="Svard S.G."/>
        </authorList>
    </citation>
    <scope>NUCLEOTIDE SEQUENCE</scope>
    <source>
        <strain evidence="3">ATCC 50377</strain>
    </source>
</reference>
<dbReference type="SUPFAM" id="SSF54862">
    <property type="entry name" value="4Fe-4S ferredoxins"/>
    <property type="match status" value="1"/>
</dbReference>
<dbReference type="PROSITE" id="PS00198">
    <property type="entry name" value="4FE4S_FER_1"/>
    <property type="match status" value="1"/>
</dbReference>
<evidence type="ECO:0000313" key="2">
    <source>
        <dbReference type="EMBL" id="EST43182.1"/>
    </source>
</evidence>
<proteinExistence type="predicted"/>
<dbReference type="PROSITE" id="PS51379">
    <property type="entry name" value="4FE4S_FER_2"/>
    <property type="match status" value="2"/>
</dbReference>
<gene>
    <name evidence="2" type="ORF">SS50377_17123</name>
    <name evidence="3" type="ORF">SS50377_28407</name>
</gene>
<feature type="domain" description="4Fe-4S ferredoxin-type" evidence="1">
    <location>
        <begin position="31"/>
        <end position="58"/>
    </location>
</feature>
<keyword evidence="4" id="KW-1185">Reference proteome</keyword>
<evidence type="ECO:0000259" key="1">
    <source>
        <dbReference type="PROSITE" id="PS51379"/>
    </source>
</evidence>
<dbReference type="OrthoDB" id="25344at2759"/>
<dbReference type="EMBL" id="KI546141">
    <property type="protein sequence ID" value="EST43182.1"/>
    <property type="molecule type" value="Genomic_DNA"/>
</dbReference>
<dbReference type="Gene3D" id="3.30.70.20">
    <property type="match status" value="1"/>
</dbReference>
<protein>
    <submittedName>
        <fullName evidence="2">Ferrodoxin</fullName>
    </submittedName>
</protein>
<sequence>MPRIVNDSDCIGCQACIGVCPTSCITAKDDGKSIIDAPACVDCGCCEGACPVACINTE</sequence>
<organism evidence="2">
    <name type="scientific">Spironucleus salmonicida</name>
    <dbReference type="NCBI Taxonomy" id="348837"/>
    <lineage>
        <taxon>Eukaryota</taxon>
        <taxon>Metamonada</taxon>
        <taxon>Diplomonadida</taxon>
        <taxon>Hexamitidae</taxon>
        <taxon>Hexamitinae</taxon>
        <taxon>Spironucleus</taxon>
    </lineage>
</organism>
<dbReference type="EMBL" id="AUWU02000009">
    <property type="protein sequence ID" value="KAH0569458.1"/>
    <property type="molecule type" value="Genomic_DNA"/>
</dbReference>
<accession>V6LFC2</accession>
<dbReference type="AlphaFoldDB" id="V6LFC2"/>
<feature type="domain" description="4Fe-4S ferredoxin-type" evidence="1">
    <location>
        <begin position="1"/>
        <end position="30"/>
    </location>
</feature>
<dbReference type="Proteomes" id="UP000018208">
    <property type="component" value="Unassembled WGS sequence"/>
</dbReference>
<evidence type="ECO:0000313" key="4">
    <source>
        <dbReference type="Proteomes" id="UP000018208"/>
    </source>
</evidence>
<reference evidence="2 3" key="1">
    <citation type="journal article" date="2014" name="PLoS Genet.">
        <title>The Genome of Spironucleus salmonicida Highlights a Fish Pathogen Adapted to Fluctuating Environments.</title>
        <authorList>
            <person name="Xu F."/>
            <person name="Jerlstrom-Hultqvist J."/>
            <person name="Einarsson E."/>
            <person name="Astvaldsson A."/>
            <person name="Svard S.G."/>
            <person name="Andersson J.O."/>
        </authorList>
    </citation>
    <scope>NUCLEOTIDE SEQUENCE</scope>
    <source>
        <strain evidence="3">ATCC 50377</strain>
    </source>
</reference>
<dbReference type="InterPro" id="IPR017900">
    <property type="entry name" value="4Fe4S_Fe_S_CS"/>
</dbReference>
<dbReference type="Pfam" id="PF00037">
    <property type="entry name" value="Fer4"/>
    <property type="match status" value="1"/>
</dbReference>
<evidence type="ECO:0000313" key="3">
    <source>
        <dbReference type="EMBL" id="KAH0569458.1"/>
    </source>
</evidence>
<dbReference type="VEuPathDB" id="GiardiaDB:SS50377_28407"/>